<reference evidence="3 4" key="1">
    <citation type="submission" date="2018-03" db="EMBL/GenBank/DDBJ databases">
        <title>Arenimonas caeni sp. nov., isolated from activated sludge.</title>
        <authorList>
            <person name="Liu H."/>
        </authorList>
    </citation>
    <scope>NUCLEOTIDE SEQUENCE [LARGE SCALE GENOMIC DNA]</scope>
    <source>
        <strain evidence="4">z29</strain>
    </source>
</reference>
<evidence type="ECO:0000313" key="4">
    <source>
        <dbReference type="Proteomes" id="UP000241736"/>
    </source>
</evidence>
<evidence type="ECO:0000313" key="3">
    <source>
        <dbReference type="EMBL" id="PRH82539.1"/>
    </source>
</evidence>
<comment type="caution">
    <text evidence="3">The sequence shown here is derived from an EMBL/GenBank/DDBJ whole genome shotgun (WGS) entry which is preliminary data.</text>
</comment>
<dbReference type="OrthoDB" id="5951452at2"/>
<keyword evidence="4" id="KW-1185">Reference proteome</keyword>
<protein>
    <recommendedName>
        <fullName evidence="2">PepSY domain-containing protein</fullName>
    </recommendedName>
</protein>
<evidence type="ECO:0000259" key="2">
    <source>
        <dbReference type="Pfam" id="PF13670"/>
    </source>
</evidence>
<feature type="domain" description="PepSY" evidence="2">
    <location>
        <begin position="87"/>
        <end position="139"/>
    </location>
</feature>
<dbReference type="Pfam" id="PF13670">
    <property type="entry name" value="PepSY_2"/>
    <property type="match status" value="2"/>
</dbReference>
<feature type="domain" description="PepSY" evidence="2">
    <location>
        <begin position="6"/>
        <end position="78"/>
    </location>
</feature>
<proteinExistence type="predicted"/>
<dbReference type="EMBL" id="PVLF01000007">
    <property type="protein sequence ID" value="PRH82539.1"/>
    <property type="molecule type" value="Genomic_DNA"/>
</dbReference>
<dbReference type="AlphaFoldDB" id="A0A2P6M970"/>
<dbReference type="Proteomes" id="UP000241736">
    <property type="component" value="Unassembled WGS sequence"/>
</dbReference>
<dbReference type="RefSeq" id="WP_106990312.1">
    <property type="nucleotide sequence ID" value="NZ_KZ679088.1"/>
</dbReference>
<keyword evidence="1" id="KW-0732">Signal</keyword>
<gene>
    <name evidence="3" type="ORF">C6N40_07055</name>
</gene>
<organism evidence="3 4">
    <name type="scientific">Arenimonas caeni</name>
    <dbReference type="NCBI Taxonomy" id="2058085"/>
    <lineage>
        <taxon>Bacteria</taxon>
        <taxon>Pseudomonadati</taxon>
        <taxon>Pseudomonadota</taxon>
        <taxon>Gammaproteobacteria</taxon>
        <taxon>Lysobacterales</taxon>
        <taxon>Lysobacteraceae</taxon>
        <taxon>Arenimonas</taxon>
    </lineage>
</organism>
<name>A0A2P6M970_9GAMM</name>
<feature type="chain" id="PRO_5015201973" description="PepSY domain-containing protein" evidence="1">
    <location>
        <begin position="21"/>
        <end position="146"/>
    </location>
</feature>
<accession>A0A2P6M970</accession>
<feature type="signal peptide" evidence="1">
    <location>
        <begin position="1"/>
        <end position="20"/>
    </location>
</feature>
<sequence>MNTPRILLLAIAAFAAPALAQSTTPAPAAGEALATLRDAGYAEVREIDFDDGLWEAEVRRANGRWGEVALDPATGEVFDPMADRPMLPLADVLASIEAAGYQSVHDVDRDGALWDADALDAQGQPVELRISAFDGRIVAVHPDLED</sequence>
<dbReference type="InterPro" id="IPR025711">
    <property type="entry name" value="PepSY"/>
</dbReference>
<evidence type="ECO:0000256" key="1">
    <source>
        <dbReference type="SAM" id="SignalP"/>
    </source>
</evidence>